<sequence length="413" mass="43148">MPVPRLFTRDFTLMTVGQIISLFGNAILRFALSLHVLALTGSAAVFGGILALSMVPTALLSPLGGILADRLPRARIMVILDFSTCACILVFDALFARSGNLAAVTLFMVLLSLIQAVYQPSVQASVPALVAEDRLNAANGVVLQVQALAGLLGPILGGILMGFFGLYPILAVSAGCFFGSAVLELFLHIPFMPQPRTAPLLIQARDDLAVAFRFLSRDYPALLRLLGIVALINLFLSSLFTVGLPYLVKVHLGLSDQLYGLAEAALGLGSILGGLLSATTVGQIRFESSHRYLLCNALLLLPVTVALVLPVPPLVSYGALLLCMGLGLTCAALFTISAQTFLQMQTPAPLLGKVGALVTTVSVCAMPAGQALYGALFDVLAPAPWLAVLLGGGATFLLALAARGALSRSVRIA</sequence>
<organism evidence="6 7">
    <name type="scientific">Intestinimonas butyriciproducens</name>
    <dbReference type="NCBI Taxonomy" id="1297617"/>
    <lineage>
        <taxon>Bacteria</taxon>
        <taxon>Bacillati</taxon>
        <taxon>Bacillota</taxon>
        <taxon>Clostridia</taxon>
        <taxon>Eubacteriales</taxon>
        <taxon>Intestinimonas</taxon>
    </lineage>
</organism>
<dbReference type="CDD" id="cd06173">
    <property type="entry name" value="MFS_MefA_like"/>
    <property type="match status" value="1"/>
</dbReference>
<keyword evidence="7" id="KW-1185">Reference proteome</keyword>
<dbReference type="AlphaFoldDB" id="A0A0S2W8N6"/>
<accession>A0A0S2W8N6</accession>
<dbReference type="Pfam" id="PF07690">
    <property type="entry name" value="MFS_1"/>
    <property type="match status" value="1"/>
</dbReference>
<dbReference type="KEGG" id="ibu:IB211_03313"/>
<evidence type="ECO:0000256" key="4">
    <source>
        <dbReference type="ARBA" id="ARBA00022989"/>
    </source>
</evidence>
<dbReference type="PANTHER" id="PTHR23513:SF6">
    <property type="entry name" value="MAJOR FACILITATOR SUPERFAMILY ASSOCIATED DOMAIN-CONTAINING PROTEIN"/>
    <property type="match status" value="1"/>
</dbReference>
<evidence type="ECO:0000313" key="6">
    <source>
        <dbReference type="EMBL" id="ALP95701.1"/>
    </source>
</evidence>
<dbReference type="SUPFAM" id="SSF103473">
    <property type="entry name" value="MFS general substrate transporter"/>
    <property type="match status" value="1"/>
</dbReference>
<evidence type="ECO:0000256" key="5">
    <source>
        <dbReference type="ARBA" id="ARBA00023136"/>
    </source>
</evidence>
<evidence type="ECO:0000256" key="2">
    <source>
        <dbReference type="ARBA" id="ARBA00022475"/>
    </source>
</evidence>
<dbReference type="PANTHER" id="PTHR23513">
    <property type="entry name" value="INTEGRAL MEMBRANE EFFLUX PROTEIN-RELATED"/>
    <property type="match status" value="1"/>
</dbReference>
<dbReference type="PATRIC" id="fig|1297617.4.peg.3404"/>
<dbReference type="RefSeq" id="WP_058118648.1">
    <property type="nucleotide sequence ID" value="NZ_CP011307.1"/>
</dbReference>
<dbReference type="Proteomes" id="UP000064844">
    <property type="component" value="Chromosome"/>
</dbReference>
<evidence type="ECO:0000313" key="7">
    <source>
        <dbReference type="Proteomes" id="UP000064844"/>
    </source>
</evidence>
<dbReference type="eggNOG" id="COG2271">
    <property type="taxonomic scope" value="Bacteria"/>
</dbReference>
<evidence type="ECO:0008006" key="8">
    <source>
        <dbReference type="Google" id="ProtNLM"/>
    </source>
</evidence>
<dbReference type="InterPro" id="IPR036259">
    <property type="entry name" value="MFS_trans_sf"/>
</dbReference>
<comment type="subcellular location">
    <subcellularLocation>
        <location evidence="1">Cell membrane</location>
        <topology evidence="1">Multi-pass membrane protein</topology>
    </subcellularLocation>
</comment>
<name>A0A0S2W8N6_9FIRM</name>
<dbReference type="GO" id="GO:0005886">
    <property type="term" value="C:plasma membrane"/>
    <property type="evidence" value="ECO:0007669"/>
    <property type="project" value="UniProtKB-SubCell"/>
</dbReference>
<reference evidence="7" key="2">
    <citation type="submission" date="2015-04" db="EMBL/GenBank/DDBJ databases">
        <title>A butyrogenic pathway from the amino acid lysine in a human gut commensal.</title>
        <authorList>
            <person name="de Vos W.M."/>
            <person name="Bui N.T.P."/>
            <person name="Plugge C.M."/>
            <person name="Ritari J."/>
        </authorList>
    </citation>
    <scope>NUCLEOTIDE SEQUENCE [LARGE SCALE GENOMIC DNA]</scope>
    <source>
        <strain evidence="7">AF211</strain>
    </source>
</reference>
<keyword evidence="3" id="KW-0812">Transmembrane</keyword>
<evidence type="ECO:0000256" key="1">
    <source>
        <dbReference type="ARBA" id="ARBA00004651"/>
    </source>
</evidence>
<dbReference type="EMBL" id="CP011307">
    <property type="protein sequence ID" value="ALP95701.1"/>
    <property type="molecule type" value="Genomic_DNA"/>
</dbReference>
<proteinExistence type="predicted"/>
<dbReference type="STRING" id="1297617.IB211_03313"/>
<evidence type="ECO:0000256" key="3">
    <source>
        <dbReference type="ARBA" id="ARBA00022692"/>
    </source>
</evidence>
<keyword evidence="2" id="KW-1003">Cell membrane</keyword>
<dbReference type="InterPro" id="IPR011701">
    <property type="entry name" value="MFS"/>
</dbReference>
<keyword evidence="4" id="KW-1133">Transmembrane helix</keyword>
<reference evidence="6 7" key="1">
    <citation type="journal article" date="2015" name="Nat. Commun.">
        <title>Production of butyrate from lysine and the Amadori product fructoselysine by a human gut commensal.</title>
        <authorList>
            <person name="Bui T.P."/>
            <person name="Ritari J."/>
            <person name="Boeren S."/>
            <person name="de Waard P."/>
            <person name="Plugge C.M."/>
            <person name="de Vos W.M."/>
        </authorList>
    </citation>
    <scope>NUCLEOTIDE SEQUENCE [LARGE SCALE GENOMIC DNA]</scope>
    <source>
        <strain evidence="6 7">AF211</strain>
    </source>
</reference>
<dbReference type="Gene3D" id="1.20.1250.20">
    <property type="entry name" value="MFS general substrate transporter like domains"/>
    <property type="match status" value="1"/>
</dbReference>
<dbReference type="GO" id="GO:0022857">
    <property type="term" value="F:transmembrane transporter activity"/>
    <property type="evidence" value="ECO:0007669"/>
    <property type="project" value="InterPro"/>
</dbReference>
<keyword evidence="5" id="KW-0472">Membrane</keyword>
<protein>
    <recommendedName>
        <fullName evidence="8">MFS transporter</fullName>
    </recommendedName>
</protein>
<gene>
    <name evidence="6" type="ORF">IB211_03313</name>
</gene>